<dbReference type="AlphaFoldDB" id="A0A165G266"/>
<dbReference type="OrthoDB" id="198787at2759"/>
<dbReference type="RefSeq" id="XP_040767468.1">
    <property type="nucleotide sequence ID" value="XM_040904019.1"/>
</dbReference>
<dbReference type="PANTHER" id="PTHR12289">
    <property type="entry name" value="METAXIN RELATED"/>
    <property type="match status" value="1"/>
</dbReference>
<dbReference type="STRING" id="1314785.A0A165G266"/>
<dbReference type="GeneID" id="63821049"/>
<reference evidence="2 3" key="1">
    <citation type="journal article" date="2016" name="Mol. Biol. Evol.">
        <title>Comparative Genomics of Early-Diverging Mushroom-Forming Fungi Provides Insights into the Origins of Lignocellulose Decay Capabilities.</title>
        <authorList>
            <person name="Nagy L.G."/>
            <person name="Riley R."/>
            <person name="Tritt A."/>
            <person name="Adam C."/>
            <person name="Daum C."/>
            <person name="Floudas D."/>
            <person name="Sun H."/>
            <person name="Yadav J.S."/>
            <person name="Pangilinan J."/>
            <person name="Larsson K.H."/>
            <person name="Matsuura K."/>
            <person name="Barry K."/>
            <person name="Labutti K."/>
            <person name="Kuo R."/>
            <person name="Ohm R.A."/>
            <person name="Bhattacharya S.S."/>
            <person name="Shirouzu T."/>
            <person name="Yoshinaga Y."/>
            <person name="Martin F.M."/>
            <person name="Grigoriev I.V."/>
            <person name="Hibbett D.S."/>
        </authorList>
    </citation>
    <scope>NUCLEOTIDE SEQUENCE [LARGE SCALE GENOMIC DNA]</scope>
    <source>
        <strain evidence="2 3">93-53</strain>
    </source>
</reference>
<dbReference type="InterPro" id="IPR036282">
    <property type="entry name" value="Glutathione-S-Trfase_C_sf"/>
</dbReference>
<dbReference type="Pfam" id="PF17171">
    <property type="entry name" value="GST_C_6"/>
    <property type="match status" value="1"/>
</dbReference>
<dbReference type="Proteomes" id="UP000076871">
    <property type="component" value="Unassembled WGS sequence"/>
</dbReference>
<sequence length="294" mass="32473">MSTVPGLSLPKPLRHFFALFPLYTHASVPSPYTAQPVTAPTLWIHAPRDETSDLLSSDVECLKWQAYLALRGLSQVYVRSDVSQDGALEGRLPNLHVPAKDGDPGGELLAAHLISEWVDKQKGGLGELEGYVDEAARDESRSWFSLLEGNVHAALTLSQSPPPFLASLLSPFPVKHRTIETMLNPPPAFLTGISSLIPPYGVHVDRTAVTLQYRDAIAALSDRLGTDRWFLGSTNPTKLDALVFAYLHCILHSKDNAVRIEVSRRVNLEAWERRVQELVCAAFERRPSVQNKAP</sequence>
<gene>
    <name evidence="2" type="ORF">LAESUDRAFT_646931</name>
</gene>
<name>A0A165G266_9APHY</name>
<dbReference type="InterPro" id="IPR033468">
    <property type="entry name" value="Metaxin_GST"/>
</dbReference>
<dbReference type="EMBL" id="KV427611">
    <property type="protein sequence ID" value="KZT09728.1"/>
    <property type="molecule type" value="Genomic_DNA"/>
</dbReference>
<dbReference type="PANTHER" id="PTHR12289:SF41">
    <property type="entry name" value="FAILED AXON CONNECTIONS-RELATED"/>
    <property type="match status" value="1"/>
</dbReference>
<evidence type="ECO:0000313" key="3">
    <source>
        <dbReference type="Proteomes" id="UP000076871"/>
    </source>
</evidence>
<protein>
    <recommendedName>
        <fullName evidence="1">Metaxin glutathione S-transferase domain-containing protein</fullName>
    </recommendedName>
</protein>
<feature type="domain" description="Metaxin glutathione S-transferase" evidence="1">
    <location>
        <begin position="214"/>
        <end position="275"/>
    </location>
</feature>
<evidence type="ECO:0000259" key="1">
    <source>
        <dbReference type="Pfam" id="PF17171"/>
    </source>
</evidence>
<evidence type="ECO:0000313" key="2">
    <source>
        <dbReference type="EMBL" id="KZT09728.1"/>
    </source>
</evidence>
<dbReference type="FunCoup" id="A0A165G266">
    <property type="interactions" value="101"/>
</dbReference>
<dbReference type="InParanoid" id="A0A165G266"/>
<dbReference type="SUPFAM" id="SSF47616">
    <property type="entry name" value="GST C-terminal domain-like"/>
    <property type="match status" value="1"/>
</dbReference>
<dbReference type="InterPro" id="IPR050931">
    <property type="entry name" value="Mito_Protein_Transport_Metaxin"/>
</dbReference>
<accession>A0A165G266</accession>
<dbReference type="GO" id="GO:0005737">
    <property type="term" value="C:cytoplasm"/>
    <property type="evidence" value="ECO:0007669"/>
    <property type="project" value="TreeGrafter"/>
</dbReference>
<keyword evidence="3" id="KW-1185">Reference proteome</keyword>
<proteinExistence type="predicted"/>
<organism evidence="2 3">
    <name type="scientific">Laetiporus sulphureus 93-53</name>
    <dbReference type="NCBI Taxonomy" id="1314785"/>
    <lineage>
        <taxon>Eukaryota</taxon>
        <taxon>Fungi</taxon>
        <taxon>Dikarya</taxon>
        <taxon>Basidiomycota</taxon>
        <taxon>Agaricomycotina</taxon>
        <taxon>Agaricomycetes</taxon>
        <taxon>Polyporales</taxon>
        <taxon>Laetiporus</taxon>
    </lineage>
</organism>